<proteinExistence type="predicted"/>
<dbReference type="PANTHER" id="PTHR46386">
    <property type="entry name" value="NUCLEAR BODY PROTEIN SP140"/>
    <property type="match status" value="1"/>
</dbReference>
<organism evidence="8 9">
    <name type="scientific">Mycteria americana</name>
    <name type="common">Wood stork</name>
    <dbReference type="NCBI Taxonomy" id="33587"/>
    <lineage>
        <taxon>Eukaryota</taxon>
        <taxon>Metazoa</taxon>
        <taxon>Chordata</taxon>
        <taxon>Craniata</taxon>
        <taxon>Vertebrata</taxon>
        <taxon>Euteleostomi</taxon>
        <taxon>Archelosauria</taxon>
        <taxon>Archosauria</taxon>
        <taxon>Dinosauria</taxon>
        <taxon>Saurischia</taxon>
        <taxon>Theropoda</taxon>
        <taxon>Coelurosauria</taxon>
        <taxon>Aves</taxon>
        <taxon>Neognathae</taxon>
        <taxon>Neoaves</taxon>
        <taxon>Aequornithes</taxon>
        <taxon>Ciconiiformes</taxon>
        <taxon>Ciconiidae</taxon>
        <taxon>Mycteria</taxon>
    </lineage>
</organism>
<dbReference type="Pfam" id="PF03172">
    <property type="entry name" value="HSR"/>
    <property type="match status" value="1"/>
</dbReference>
<dbReference type="InterPro" id="IPR001965">
    <property type="entry name" value="Znf_PHD"/>
</dbReference>
<evidence type="ECO:0000259" key="7">
    <source>
        <dbReference type="PROSITE" id="PS51414"/>
    </source>
</evidence>
<evidence type="ECO:0000256" key="4">
    <source>
        <dbReference type="PROSITE-ProRule" id="PRU00146"/>
    </source>
</evidence>
<dbReference type="PRINTS" id="PR01711">
    <property type="entry name" value="AIREGULATOR"/>
</dbReference>
<dbReference type="GO" id="GO:0005634">
    <property type="term" value="C:nucleus"/>
    <property type="evidence" value="ECO:0007669"/>
    <property type="project" value="InterPro"/>
</dbReference>
<keyword evidence="3" id="KW-0862">Zinc</keyword>
<evidence type="ECO:0000256" key="5">
    <source>
        <dbReference type="SAM" id="MobiDB-lite"/>
    </source>
</evidence>
<dbReference type="PANTHER" id="PTHR46386:SF11">
    <property type="entry name" value="AUTOIMMUNE REGULATOR"/>
    <property type="match status" value="1"/>
</dbReference>
<evidence type="ECO:0008006" key="10">
    <source>
        <dbReference type="Google" id="ProtNLM"/>
    </source>
</evidence>
<accession>A0AAN7N9B3</accession>
<evidence type="ECO:0000256" key="2">
    <source>
        <dbReference type="ARBA" id="ARBA00022771"/>
    </source>
</evidence>
<keyword evidence="2 4" id="KW-0863">Zinc-finger</keyword>
<evidence type="ECO:0000313" key="8">
    <source>
        <dbReference type="EMBL" id="KAK4820359.1"/>
    </source>
</evidence>
<dbReference type="GO" id="GO:0005737">
    <property type="term" value="C:cytoplasm"/>
    <property type="evidence" value="ECO:0007669"/>
    <property type="project" value="InterPro"/>
</dbReference>
<dbReference type="EMBL" id="JAUNZN010000006">
    <property type="protein sequence ID" value="KAK4820359.1"/>
    <property type="molecule type" value="Genomic_DNA"/>
</dbReference>
<dbReference type="InterPro" id="IPR008087">
    <property type="entry name" value="AIRE"/>
</dbReference>
<evidence type="ECO:0000259" key="6">
    <source>
        <dbReference type="PROSITE" id="PS50016"/>
    </source>
</evidence>
<dbReference type="AlphaFoldDB" id="A0AAN7N9B3"/>
<gene>
    <name evidence="8" type="ORF">QYF61_024897</name>
</gene>
<evidence type="ECO:0000256" key="1">
    <source>
        <dbReference type="ARBA" id="ARBA00022723"/>
    </source>
</evidence>
<name>A0AAN7N9B3_MYCAM</name>
<evidence type="ECO:0000313" key="9">
    <source>
        <dbReference type="Proteomes" id="UP001333110"/>
    </source>
</evidence>
<dbReference type="Pfam" id="PF00628">
    <property type="entry name" value="PHD"/>
    <property type="match status" value="1"/>
</dbReference>
<dbReference type="InterPro" id="IPR043563">
    <property type="entry name" value="Sp110/Sp140/Sp140L-like"/>
</dbReference>
<dbReference type="CDD" id="cd15539">
    <property type="entry name" value="PHD1_AIRE"/>
    <property type="match status" value="1"/>
</dbReference>
<dbReference type="GO" id="GO:0008270">
    <property type="term" value="F:zinc ion binding"/>
    <property type="evidence" value="ECO:0007669"/>
    <property type="project" value="UniProtKB-KW"/>
</dbReference>
<dbReference type="GO" id="GO:0006959">
    <property type="term" value="P:humoral immune response"/>
    <property type="evidence" value="ECO:0007669"/>
    <property type="project" value="InterPro"/>
</dbReference>
<feature type="region of interest" description="Disordered" evidence="5">
    <location>
        <begin position="107"/>
        <end position="179"/>
    </location>
</feature>
<feature type="region of interest" description="Disordered" evidence="5">
    <location>
        <begin position="287"/>
        <end position="344"/>
    </location>
</feature>
<dbReference type="InterPro" id="IPR011011">
    <property type="entry name" value="Znf_FYVE_PHD"/>
</dbReference>
<dbReference type="GO" id="GO:0000981">
    <property type="term" value="F:DNA-binding transcription factor activity, RNA polymerase II-specific"/>
    <property type="evidence" value="ECO:0007669"/>
    <property type="project" value="TreeGrafter"/>
</dbReference>
<feature type="region of interest" description="Disordered" evidence="5">
    <location>
        <begin position="220"/>
        <end position="272"/>
    </location>
</feature>
<dbReference type="InterPro" id="IPR019787">
    <property type="entry name" value="Znf_PHD-finger"/>
</dbReference>
<comment type="caution">
    <text evidence="8">The sequence shown here is derived from an EMBL/GenBank/DDBJ whole genome shotgun (WGS) entry which is preliminary data.</text>
</comment>
<dbReference type="PROSITE" id="PS50016">
    <property type="entry name" value="ZF_PHD_2"/>
    <property type="match status" value="1"/>
</dbReference>
<dbReference type="Proteomes" id="UP001333110">
    <property type="component" value="Unassembled WGS sequence"/>
</dbReference>
<dbReference type="GO" id="GO:0045182">
    <property type="term" value="F:translation regulator activity"/>
    <property type="evidence" value="ECO:0007669"/>
    <property type="project" value="InterPro"/>
</dbReference>
<dbReference type="InterPro" id="IPR004865">
    <property type="entry name" value="HSR_dom"/>
</dbReference>
<dbReference type="Gene3D" id="3.30.40.10">
    <property type="entry name" value="Zinc/RING finger domain, C3HC4 (zinc finger)"/>
    <property type="match status" value="1"/>
</dbReference>
<dbReference type="SMART" id="SM00249">
    <property type="entry name" value="PHD"/>
    <property type="match status" value="1"/>
</dbReference>
<evidence type="ECO:0000256" key="3">
    <source>
        <dbReference type="ARBA" id="ARBA00022833"/>
    </source>
</evidence>
<feature type="compositionally biased region" description="Low complexity" evidence="5">
    <location>
        <begin position="144"/>
        <end position="160"/>
    </location>
</feature>
<feature type="domain" description="HSR" evidence="7">
    <location>
        <begin position="1"/>
        <end position="108"/>
    </location>
</feature>
<protein>
    <recommendedName>
        <fullName evidence="10">AIRE regulator</fullName>
    </recommendedName>
</protein>
<keyword evidence="1" id="KW-0479">Metal-binding</keyword>
<dbReference type="InterPro" id="IPR013083">
    <property type="entry name" value="Znf_RING/FYVE/PHD"/>
</dbReference>
<reference evidence="8 9" key="1">
    <citation type="journal article" date="2023" name="J. Hered.">
        <title>Chromosome-level genome of the wood stork (Mycteria americana) provides insight into avian chromosome evolution.</title>
        <authorList>
            <person name="Flamio R. Jr."/>
            <person name="Ramstad K.M."/>
        </authorList>
    </citation>
    <scope>NUCLEOTIDE SEQUENCE [LARGE SCALE GENOMIC DNA]</scope>
    <source>
        <strain evidence="8">JAX WOST 10</strain>
    </source>
</reference>
<feature type="domain" description="PHD-type" evidence="6">
    <location>
        <begin position="395"/>
        <end position="442"/>
    </location>
</feature>
<dbReference type="SUPFAM" id="SSF57903">
    <property type="entry name" value="FYVE/PHD zinc finger"/>
    <property type="match status" value="1"/>
</dbReference>
<feature type="region of interest" description="Disordered" evidence="5">
    <location>
        <begin position="564"/>
        <end position="606"/>
    </location>
</feature>
<dbReference type="GO" id="GO:0003677">
    <property type="term" value="F:DNA binding"/>
    <property type="evidence" value="ECO:0007669"/>
    <property type="project" value="InterPro"/>
</dbReference>
<keyword evidence="9" id="KW-1185">Reference proteome</keyword>
<dbReference type="PROSITE" id="PS51414">
    <property type="entry name" value="HSR"/>
    <property type="match status" value="1"/>
</dbReference>
<sequence length="606" mass="63696">MAGPGGEGDLRHLLKLHRTEIAMAVDDVFPLLHGLADHDIVPEHVFKETLSRTEREGSHRAFHALLTWLLGRDAAAVRDFWAVLFKDYNLERYTRLRPLRGAFPREVELGRQRRGRRLSPSPTAPAPHRPQGKRKAPEERDGARAAQPSPRRAASPGPLAKARTVKKPEGADAPRTPRASALQAVATSVQRAVAVAGSEVPITRGAVEGILIKHVLEPGSSKMGSKARDEPYAPATCEEPGARSRSRSLKPPTRPKASQSVQTPPPPAFTRPLQLPEAAAGVLPAWQHGHGLGASPGTGLSQQLPQNPSPVSPTERGAPTAPPGPAAGTHRAQPGLCAPPGEPQHVSAPRVTWYPVRVSPAPRALPRPRGEAVCRCPRGGGGSDPLPASLGQENEDECAVCGDGGELICCDGCPRAFHLTCLVPPLPCVPSGTWRCGSCVASAAEPGRLREANVAAEQPPEISGEEACGARRSGGDGSVCGRCFTRIPAPRHCLAPGGNPGGLLLCTSCAGAPDTGSLESTAAAGDQPLQAAKAEDVSPGSDPTLSRDELDALLGEVWHSRRYQQAESSHRGPRLQCDPQGDVGLWMGQGDLGQAEAGREWGGQGE</sequence>